<sequence>MLLGFVVFLLAVSGLQEQHFQSTEHRTFANELENAIAPVGAAPDGTPVAVISIPAIGLRDAVVVEGTTARDLMRGPGHRRDTALPGQTGAAVVFGRRTSFGGPFAHLDALRVGNAVDVTTGQGRFTYVVDGLGTGAHPVVSDASARLILATGNSSWIPTGTVLVSSHLQGSAAVNPGGRPAQVPADKAMAGEPDAVAPLQLWMLALCGATALAVIAALRWRRSAAYLVFAPVLTALVWCVYENAAALLPNLY</sequence>
<dbReference type="CDD" id="cd05830">
    <property type="entry name" value="Sortase_E"/>
    <property type="match status" value="1"/>
</dbReference>
<dbReference type="Proteomes" id="UP000657385">
    <property type="component" value="Unassembled WGS sequence"/>
</dbReference>
<keyword evidence="4" id="KW-1185">Reference proteome</keyword>
<dbReference type="SUPFAM" id="SSF63817">
    <property type="entry name" value="Sortase"/>
    <property type="match status" value="1"/>
</dbReference>
<dbReference type="InterPro" id="IPR005754">
    <property type="entry name" value="Sortase"/>
</dbReference>
<comment type="caution">
    <text evidence="3">The sequence shown here is derived from an EMBL/GenBank/DDBJ whole genome shotgun (WGS) entry which is preliminary data.</text>
</comment>
<dbReference type="InterPro" id="IPR023365">
    <property type="entry name" value="Sortase_dom-sf"/>
</dbReference>
<reference evidence="3" key="1">
    <citation type="submission" date="2020-11" db="EMBL/GenBank/DDBJ databases">
        <title>Isolation and identification of active actinomycetes.</title>
        <authorList>
            <person name="Yu B."/>
        </authorList>
    </citation>
    <scope>NUCLEOTIDE SEQUENCE</scope>
    <source>
        <strain evidence="3">NEAU-YB345</strain>
    </source>
</reference>
<protein>
    <submittedName>
        <fullName evidence="3">Class E sortase</fullName>
    </submittedName>
</protein>
<evidence type="ECO:0000256" key="2">
    <source>
        <dbReference type="SAM" id="Phobius"/>
    </source>
</evidence>
<keyword evidence="2" id="KW-0472">Membrane</keyword>
<dbReference type="Pfam" id="PF04203">
    <property type="entry name" value="Sortase"/>
    <property type="match status" value="1"/>
</dbReference>
<keyword evidence="1" id="KW-0378">Hydrolase</keyword>
<dbReference type="GO" id="GO:0016787">
    <property type="term" value="F:hydrolase activity"/>
    <property type="evidence" value="ECO:0007669"/>
    <property type="project" value="UniProtKB-KW"/>
</dbReference>
<dbReference type="InterPro" id="IPR042003">
    <property type="entry name" value="Sortase_E"/>
</dbReference>
<feature type="transmembrane region" description="Helical" evidence="2">
    <location>
        <begin position="225"/>
        <end position="248"/>
    </location>
</feature>
<accession>A0A931B473</accession>
<proteinExistence type="predicted"/>
<keyword evidence="2" id="KW-0812">Transmembrane</keyword>
<organism evidence="3 4">
    <name type="scientific">Streptacidiphilus fuscans</name>
    <dbReference type="NCBI Taxonomy" id="2789292"/>
    <lineage>
        <taxon>Bacteria</taxon>
        <taxon>Bacillati</taxon>
        <taxon>Actinomycetota</taxon>
        <taxon>Actinomycetes</taxon>
        <taxon>Kitasatosporales</taxon>
        <taxon>Streptomycetaceae</taxon>
        <taxon>Streptacidiphilus</taxon>
    </lineage>
</organism>
<dbReference type="Gene3D" id="2.40.260.10">
    <property type="entry name" value="Sortase"/>
    <property type="match status" value="1"/>
</dbReference>
<evidence type="ECO:0000313" key="3">
    <source>
        <dbReference type="EMBL" id="MBF9070014.1"/>
    </source>
</evidence>
<keyword evidence="2" id="KW-1133">Transmembrane helix</keyword>
<evidence type="ECO:0000313" key="4">
    <source>
        <dbReference type="Proteomes" id="UP000657385"/>
    </source>
</evidence>
<dbReference type="AlphaFoldDB" id="A0A931B473"/>
<name>A0A931B473_9ACTN</name>
<feature type="transmembrane region" description="Helical" evidence="2">
    <location>
        <begin position="199"/>
        <end position="218"/>
    </location>
</feature>
<gene>
    <name evidence="3" type="ORF">I2501_18485</name>
</gene>
<evidence type="ECO:0000256" key="1">
    <source>
        <dbReference type="ARBA" id="ARBA00022801"/>
    </source>
</evidence>
<dbReference type="EMBL" id="JADPRT010000007">
    <property type="protein sequence ID" value="MBF9070014.1"/>
    <property type="molecule type" value="Genomic_DNA"/>
</dbReference>